<dbReference type="Proteomes" id="UP000051906">
    <property type="component" value="Unassembled WGS sequence"/>
</dbReference>
<dbReference type="RefSeq" id="WP_057879086.1">
    <property type="nucleotide sequence ID" value="NZ_JQCA01000126.1"/>
</dbReference>
<dbReference type="EMBL" id="JQCA01000126">
    <property type="protein sequence ID" value="KRO00265.1"/>
    <property type="molecule type" value="Genomic_DNA"/>
</dbReference>
<protein>
    <submittedName>
        <fullName evidence="1">Uncharacterized protein</fullName>
    </submittedName>
</protein>
<proteinExistence type="predicted"/>
<accession>A0A0R2LEM5</accession>
<organism evidence="1 2">
    <name type="scientific">Levilactobacillus paucivorans</name>
    <dbReference type="NCBI Taxonomy" id="616990"/>
    <lineage>
        <taxon>Bacteria</taxon>
        <taxon>Bacillati</taxon>
        <taxon>Bacillota</taxon>
        <taxon>Bacilli</taxon>
        <taxon>Lactobacillales</taxon>
        <taxon>Lactobacillaceae</taxon>
        <taxon>Levilactobacillus</taxon>
    </lineage>
</organism>
<dbReference type="OrthoDB" id="2312121at2"/>
<comment type="caution">
    <text evidence="1">The sequence shown here is derived from an EMBL/GenBank/DDBJ whole genome shotgun (WGS) entry which is preliminary data.</text>
</comment>
<evidence type="ECO:0000313" key="2">
    <source>
        <dbReference type="Proteomes" id="UP000051906"/>
    </source>
</evidence>
<dbReference type="PATRIC" id="fig|616990.3.peg.631"/>
<gene>
    <name evidence="1" type="ORF">IV54_GL000588</name>
</gene>
<keyword evidence="2" id="KW-1185">Reference proteome</keyword>
<sequence>MSDKENVTPTSTKCRHVSKEAMMEPLTRSQRDQIAEFLVSHASYLDMKHHLEDLLGMSVNNYRLKHLFYRDVNDLVHFRRQFFCSLGNFLVRMAEAHYQLELWDRETHQKHSFPISELSEADLVTVNKGTAVETITYELYGFKLRRKFDIEQSRLYRVKTQFYIAGKEVELIDGLMSLQQKLDESTPWLQAGLVGIQDFT</sequence>
<reference evidence="1 2" key="1">
    <citation type="journal article" date="2015" name="Genome Announc.">
        <title>Expanding the biotechnology potential of lactobacilli through comparative genomics of 213 strains and associated genera.</title>
        <authorList>
            <person name="Sun Z."/>
            <person name="Harris H.M."/>
            <person name="McCann A."/>
            <person name="Guo C."/>
            <person name="Argimon S."/>
            <person name="Zhang W."/>
            <person name="Yang X."/>
            <person name="Jeffery I.B."/>
            <person name="Cooney J.C."/>
            <person name="Kagawa T.F."/>
            <person name="Liu W."/>
            <person name="Song Y."/>
            <person name="Salvetti E."/>
            <person name="Wrobel A."/>
            <person name="Rasinkangas P."/>
            <person name="Parkhill J."/>
            <person name="Rea M.C."/>
            <person name="O'Sullivan O."/>
            <person name="Ritari J."/>
            <person name="Douillard F.P."/>
            <person name="Paul Ross R."/>
            <person name="Yang R."/>
            <person name="Briner A.E."/>
            <person name="Felis G.E."/>
            <person name="de Vos W.M."/>
            <person name="Barrangou R."/>
            <person name="Klaenhammer T.R."/>
            <person name="Caufield P.W."/>
            <person name="Cui Y."/>
            <person name="Zhang H."/>
            <person name="O'Toole P.W."/>
        </authorList>
    </citation>
    <scope>NUCLEOTIDE SEQUENCE [LARGE SCALE GENOMIC DNA]</scope>
    <source>
        <strain evidence="1 2">DSM 22467</strain>
    </source>
</reference>
<name>A0A0R2LEM5_9LACO</name>
<dbReference type="AlphaFoldDB" id="A0A0R2LEM5"/>
<evidence type="ECO:0000313" key="1">
    <source>
        <dbReference type="EMBL" id="KRO00265.1"/>
    </source>
</evidence>